<dbReference type="Gene3D" id="3.40.50.150">
    <property type="entry name" value="Vaccinia Virus protein VP39"/>
    <property type="match status" value="1"/>
</dbReference>
<evidence type="ECO:0000256" key="3">
    <source>
        <dbReference type="ARBA" id="ARBA00011890"/>
    </source>
</evidence>
<evidence type="ECO:0000256" key="1">
    <source>
        <dbReference type="ARBA" id="ARBA00004496"/>
    </source>
</evidence>
<dbReference type="NCBIfam" id="NF001453">
    <property type="entry name" value="PRK00312.1"/>
    <property type="match status" value="1"/>
</dbReference>
<dbReference type="SUPFAM" id="SSF53335">
    <property type="entry name" value="S-adenosyl-L-methionine-dependent methyltransferases"/>
    <property type="match status" value="1"/>
</dbReference>
<dbReference type="InterPro" id="IPR000682">
    <property type="entry name" value="PCMT"/>
</dbReference>
<sequence>MAVIFGNRDKKQNSNFEQQKKHLFLYWKNSRMITSDPVLKAFLAVPRELFVDPSYRDQSYADHPLPIGCEQTISQPTTVMLMLQLLEVLPGQRVLEIGAGSGYNAALLAELTGEVVTVERHLQLVKIAQENLKQAGYEDVIVVKGDGKQGYAAQAPYDRIMVTAAAHKVPQQLKDQLSVGGQLVAPIGATYGCEMLTLKKISAENFQTSGHGLFSFVPLV</sequence>
<dbReference type="GO" id="GO:0032259">
    <property type="term" value="P:methylation"/>
    <property type="evidence" value="ECO:0007669"/>
    <property type="project" value="UniProtKB-KW"/>
</dbReference>
<evidence type="ECO:0000256" key="2">
    <source>
        <dbReference type="ARBA" id="ARBA00005369"/>
    </source>
</evidence>
<name>A0A381Y7W4_9ZZZZ</name>
<dbReference type="PANTHER" id="PTHR11579:SF0">
    <property type="entry name" value="PROTEIN-L-ISOASPARTATE(D-ASPARTATE) O-METHYLTRANSFERASE"/>
    <property type="match status" value="1"/>
</dbReference>
<dbReference type="PANTHER" id="PTHR11579">
    <property type="entry name" value="PROTEIN-L-ISOASPARTATE O-METHYLTRANSFERASE"/>
    <property type="match status" value="1"/>
</dbReference>
<dbReference type="EMBL" id="UINC01017589">
    <property type="protein sequence ID" value="SVA73085.1"/>
    <property type="molecule type" value="Genomic_DNA"/>
</dbReference>
<proteinExistence type="inferred from homology"/>
<comment type="similarity">
    <text evidence="2">Belongs to the methyltransferase superfamily. L-isoaspartyl/D-aspartyl protein methyltransferase family.</text>
</comment>
<dbReference type="InterPro" id="IPR029063">
    <property type="entry name" value="SAM-dependent_MTases_sf"/>
</dbReference>
<protein>
    <recommendedName>
        <fullName evidence="3">protein-L-isoaspartate(D-aspartate) O-methyltransferase</fullName>
        <ecNumber evidence="3">2.1.1.77</ecNumber>
    </recommendedName>
</protein>
<dbReference type="FunFam" id="3.40.50.150:FF:000010">
    <property type="entry name" value="Protein-L-isoaspartate O-methyltransferase"/>
    <property type="match status" value="1"/>
</dbReference>
<evidence type="ECO:0000256" key="7">
    <source>
        <dbReference type="ARBA" id="ARBA00022691"/>
    </source>
</evidence>
<keyword evidence="5" id="KW-0489">Methyltransferase</keyword>
<accession>A0A381Y7W4</accession>
<evidence type="ECO:0000256" key="6">
    <source>
        <dbReference type="ARBA" id="ARBA00022679"/>
    </source>
</evidence>
<keyword evidence="4" id="KW-0963">Cytoplasm</keyword>
<dbReference type="HAMAP" id="MF_00090">
    <property type="entry name" value="PIMT"/>
    <property type="match status" value="1"/>
</dbReference>
<keyword evidence="7" id="KW-0949">S-adenosyl-L-methionine</keyword>
<reference evidence="8" key="1">
    <citation type="submission" date="2018-05" db="EMBL/GenBank/DDBJ databases">
        <authorList>
            <person name="Lanie J.A."/>
            <person name="Ng W.-L."/>
            <person name="Kazmierczak K.M."/>
            <person name="Andrzejewski T.M."/>
            <person name="Davidsen T.M."/>
            <person name="Wayne K.J."/>
            <person name="Tettelin H."/>
            <person name="Glass J.I."/>
            <person name="Rusch D."/>
            <person name="Podicherti R."/>
            <person name="Tsui H.-C.T."/>
            <person name="Winkler M.E."/>
        </authorList>
    </citation>
    <scope>NUCLEOTIDE SEQUENCE</scope>
</reference>
<dbReference type="NCBIfam" id="TIGR00080">
    <property type="entry name" value="pimt"/>
    <property type="match status" value="1"/>
</dbReference>
<dbReference type="PROSITE" id="PS01279">
    <property type="entry name" value="PCMT"/>
    <property type="match status" value="1"/>
</dbReference>
<gene>
    <name evidence="8" type="ORF">METZ01_LOCUS125939</name>
</gene>
<dbReference type="EC" id="2.1.1.77" evidence="3"/>
<dbReference type="Pfam" id="PF01135">
    <property type="entry name" value="PCMT"/>
    <property type="match status" value="1"/>
</dbReference>
<dbReference type="AlphaFoldDB" id="A0A381Y7W4"/>
<comment type="subcellular location">
    <subcellularLocation>
        <location evidence="1">Cytoplasm</location>
    </subcellularLocation>
</comment>
<dbReference type="GO" id="GO:0005737">
    <property type="term" value="C:cytoplasm"/>
    <property type="evidence" value="ECO:0007669"/>
    <property type="project" value="UniProtKB-SubCell"/>
</dbReference>
<dbReference type="CDD" id="cd02440">
    <property type="entry name" value="AdoMet_MTases"/>
    <property type="match status" value="1"/>
</dbReference>
<evidence type="ECO:0000313" key="8">
    <source>
        <dbReference type="EMBL" id="SVA73085.1"/>
    </source>
</evidence>
<dbReference type="GO" id="GO:0004719">
    <property type="term" value="F:protein-L-isoaspartate (D-aspartate) O-methyltransferase activity"/>
    <property type="evidence" value="ECO:0007669"/>
    <property type="project" value="UniProtKB-EC"/>
</dbReference>
<keyword evidence="6" id="KW-0808">Transferase</keyword>
<evidence type="ECO:0000256" key="5">
    <source>
        <dbReference type="ARBA" id="ARBA00022603"/>
    </source>
</evidence>
<evidence type="ECO:0000256" key="4">
    <source>
        <dbReference type="ARBA" id="ARBA00022490"/>
    </source>
</evidence>
<organism evidence="8">
    <name type="scientific">marine metagenome</name>
    <dbReference type="NCBI Taxonomy" id="408172"/>
    <lineage>
        <taxon>unclassified sequences</taxon>
        <taxon>metagenomes</taxon>
        <taxon>ecological metagenomes</taxon>
    </lineage>
</organism>